<name>A0A0E3H9T6_METTE</name>
<reference evidence="1 2" key="1">
    <citation type="submission" date="2014-07" db="EMBL/GenBank/DDBJ databases">
        <title>Methanogenic archaea and the global carbon cycle.</title>
        <authorList>
            <person name="Henriksen J.R."/>
            <person name="Luke J."/>
            <person name="Reinhart S."/>
            <person name="Benedict M.N."/>
            <person name="Youngblut N.D."/>
            <person name="Metcalf M.E."/>
            <person name="Whitaker R.J."/>
            <person name="Metcalf W.W."/>
        </authorList>
    </citation>
    <scope>NUCLEOTIDE SEQUENCE [LARGE SCALE GENOMIC DNA]</scope>
    <source>
        <strain evidence="1 2">CHTI-55</strain>
    </source>
</reference>
<protein>
    <submittedName>
        <fullName evidence="1">Uncharacterized protein</fullName>
    </submittedName>
</protein>
<dbReference type="Proteomes" id="UP000056925">
    <property type="component" value="Chromosome"/>
</dbReference>
<dbReference type="AlphaFoldDB" id="A0A0E3H9T6"/>
<gene>
    <name evidence="1" type="ORF">MSTHC_0351</name>
</gene>
<dbReference type="HOGENOM" id="CLU_159085_0_0_2"/>
<sequence length="95" mass="11020">MVSKLLRFTKVLKNGAVFYRFEGFENVDSRWELPCEYLSGIHFAEWNGILLYSDGKTLFSLAQGNELSECAYSELMSIIDAGKKRLREIRNRNSF</sequence>
<dbReference type="RefSeq" id="WP_048166347.1">
    <property type="nucleotide sequence ID" value="NZ_CP009502.1"/>
</dbReference>
<dbReference type="GeneID" id="41601621"/>
<dbReference type="PATRIC" id="fig|1434121.4.peg.440"/>
<dbReference type="EMBL" id="CP009502">
    <property type="protein sequence ID" value="AKB14669.1"/>
    <property type="molecule type" value="Genomic_DNA"/>
</dbReference>
<evidence type="ECO:0000313" key="1">
    <source>
        <dbReference type="EMBL" id="AKB14669.1"/>
    </source>
</evidence>
<evidence type="ECO:0000313" key="2">
    <source>
        <dbReference type="Proteomes" id="UP000056925"/>
    </source>
</evidence>
<organism evidence="1 2">
    <name type="scientific">Methanosarcina thermophila CHTI-55</name>
    <dbReference type="NCBI Taxonomy" id="1434121"/>
    <lineage>
        <taxon>Archaea</taxon>
        <taxon>Methanobacteriati</taxon>
        <taxon>Methanobacteriota</taxon>
        <taxon>Stenosarchaea group</taxon>
        <taxon>Methanomicrobia</taxon>
        <taxon>Methanosarcinales</taxon>
        <taxon>Methanosarcinaceae</taxon>
        <taxon>Methanosarcina</taxon>
    </lineage>
</organism>
<dbReference type="KEGG" id="mthe:MSTHC_0351"/>
<accession>A0A0E3H9T6</accession>
<proteinExistence type="predicted"/>